<sequence>MGKSLGIINKLKEKNIKCFETDRFNLDNELMEPYQDDTGYYNIIKPHESSKLKEFFIDVPQRGYYSLFKYFLDGSRYTYKIADMQTADGEYMPIVTAQIGTAICSRNVITGKMKKEVLNRKNLIAFYSHINEEDFIEIKEMIEKCNINGVNFYAIKYNTQTNRSKERPENAAIAKVLKEMHDMEIDLLKDMMKNRKLSSDKMLILDGSLQFLQKDIDDNLFTYVIGVSKSFNPNQRGMFRSKEMHIASALTQLKFGQRTPVMKHTMEANNRVIGAWYLRIRPENMVKNPLDGIIRVEKIAIEDCEKEIGFDTDIINTISYALICERNSTCHGKDPRWCNHLYPVYLTEKMLKESFLNERIFLNIF</sequence>
<comment type="caution">
    <text evidence="1">The sequence shown here is derived from an EMBL/GenBank/DDBJ whole genome shotgun (WGS) entry which is preliminary data.</text>
</comment>
<gene>
    <name evidence="1" type="ORF">KQI86_07335</name>
</gene>
<dbReference type="EMBL" id="JAHLQF010000002">
    <property type="protein sequence ID" value="MBU5484139.1"/>
    <property type="molecule type" value="Genomic_DNA"/>
</dbReference>
<name>A0ABS6EG23_9CLOT</name>
<dbReference type="Proteomes" id="UP000726170">
    <property type="component" value="Unassembled WGS sequence"/>
</dbReference>
<reference evidence="1 2" key="1">
    <citation type="submission" date="2021-06" db="EMBL/GenBank/DDBJ databases">
        <authorList>
            <person name="Sun Q."/>
            <person name="Li D."/>
        </authorList>
    </citation>
    <scope>NUCLEOTIDE SEQUENCE [LARGE SCALE GENOMIC DNA]</scope>
    <source>
        <strain evidence="1 2">MSJ-11</strain>
    </source>
</reference>
<organism evidence="1 2">
    <name type="scientific">Clostridium mobile</name>
    <dbReference type="NCBI Taxonomy" id="2841512"/>
    <lineage>
        <taxon>Bacteria</taxon>
        <taxon>Bacillati</taxon>
        <taxon>Bacillota</taxon>
        <taxon>Clostridia</taxon>
        <taxon>Eubacteriales</taxon>
        <taxon>Clostridiaceae</taxon>
        <taxon>Clostridium</taxon>
    </lineage>
</organism>
<dbReference type="RefSeq" id="WP_216438630.1">
    <property type="nucleotide sequence ID" value="NZ_JAHLQF010000002.1"/>
</dbReference>
<proteinExistence type="predicted"/>
<evidence type="ECO:0000313" key="1">
    <source>
        <dbReference type="EMBL" id="MBU5484139.1"/>
    </source>
</evidence>
<accession>A0ABS6EG23</accession>
<keyword evidence="2" id="KW-1185">Reference proteome</keyword>
<protein>
    <submittedName>
        <fullName evidence="1">Uncharacterized protein</fullName>
    </submittedName>
</protein>
<evidence type="ECO:0000313" key="2">
    <source>
        <dbReference type="Proteomes" id="UP000726170"/>
    </source>
</evidence>